<dbReference type="GO" id="GO:0016985">
    <property type="term" value="F:mannan endo-1,4-beta-mannosidase activity"/>
    <property type="evidence" value="ECO:0007669"/>
    <property type="project" value="InterPro"/>
</dbReference>
<organism evidence="7 8">
    <name type="scientific">Chytriomyces confervae</name>
    <dbReference type="NCBI Taxonomy" id="246404"/>
    <lineage>
        <taxon>Eukaryota</taxon>
        <taxon>Fungi</taxon>
        <taxon>Fungi incertae sedis</taxon>
        <taxon>Chytridiomycota</taxon>
        <taxon>Chytridiomycota incertae sedis</taxon>
        <taxon>Chytridiomycetes</taxon>
        <taxon>Chytridiales</taxon>
        <taxon>Chytriomycetaceae</taxon>
        <taxon>Chytriomyces</taxon>
    </lineage>
</organism>
<comment type="similarity">
    <text evidence="1 4">Belongs to the glycosyl hydrolase 26 family.</text>
</comment>
<keyword evidence="8" id="KW-1185">Reference proteome</keyword>
<comment type="caution">
    <text evidence="7">The sequence shown here is derived from an EMBL/GenBank/DDBJ whole genome shotgun (WGS) entry which is preliminary data.</text>
</comment>
<protein>
    <submittedName>
        <fullName evidence="7">Mannan endo-1,4-beta-mannosidase</fullName>
    </submittedName>
</protein>
<reference evidence="7 8" key="1">
    <citation type="journal article" date="2019" name="Sci. Rep.">
        <title>Comparative genomics of chytrid fungi reveal insights into the obligate biotrophic and pathogenic lifestyle of Synchytrium endobioticum.</title>
        <authorList>
            <person name="van de Vossenberg B.T.L.H."/>
            <person name="Warris S."/>
            <person name="Nguyen H.D.T."/>
            <person name="van Gent-Pelzer M.P.E."/>
            <person name="Joly D.L."/>
            <person name="van de Geest H.C."/>
            <person name="Bonants P.J.M."/>
            <person name="Smith D.S."/>
            <person name="Levesque C.A."/>
            <person name="van der Lee T.A.J."/>
        </authorList>
    </citation>
    <scope>NUCLEOTIDE SEQUENCE [LARGE SCALE GENOMIC DNA]</scope>
    <source>
        <strain evidence="7 8">CBS 675.73</strain>
    </source>
</reference>
<evidence type="ECO:0000256" key="5">
    <source>
        <dbReference type="SAM" id="SignalP"/>
    </source>
</evidence>
<evidence type="ECO:0000256" key="2">
    <source>
        <dbReference type="ARBA" id="ARBA00022801"/>
    </source>
</evidence>
<dbReference type="OrthoDB" id="10305139at2759"/>
<sequence length="384" mass="41966">MRLALAAALTALASAASTLDPVRQALEENAACSVPCFEDLGAPIVCPASGVSNPTPKAKLSALQSCIHEACGIRVALCPASFAVAAPAPGDPIVNATGLAAPATSASGVPCVFSSDCKFVLGSWFWHTDMTPARWNRVMGRNYPSFQTDYSIPFDNRTMLNAAPSFAVPGGLYPDPVTLRDVQNAWDDNTTASAFITAYADQETTEGRGLDLITDEWLRYFATFLKKINTDTGRKVFLRWCPEMEGNWMMYGPPYSSASYTAVWRRMYTIMKEVYPEIIIVWAPNYNWPSDVGGDIGHWPGPQYVDVIGSSLYWKGFGKNVDVDATFIPNVLSNLYEYSTRYSKPFIITEGSGAFERDVPTTVDQVSIQRVITQSSVFLLTATS</sequence>
<dbReference type="PANTHER" id="PTHR40079">
    <property type="entry name" value="MANNAN ENDO-1,4-BETA-MANNOSIDASE E-RELATED"/>
    <property type="match status" value="1"/>
</dbReference>
<dbReference type="Proteomes" id="UP000320333">
    <property type="component" value="Unassembled WGS sequence"/>
</dbReference>
<gene>
    <name evidence="7" type="ORF">CcCBS67573_g01558</name>
</gene>
<feature type="active site" description="Nucleophile" evidence="4">
    <location>
        <position position="350"/>
    </location>
</feature>
<dbReference type="InterPro" id="IPR000805">
    <property type="entry name" value="Glyco_hydro_26"/>
</dbReference>
<dbReference type="PROSITE" id="PS51764">
    <property type="entry name" value="GH26"/>
    <property type="match status" value="1"/>
</dbReference>
<keyword evidence="2 4" id="KW-0378">Hydrolase</keyword>
<feature type="signal peptide" evidence="5">
    <location>
        <begin position="1"/>
        <end position="15"/>
    </location>
</feature>
<evidence type="ECO:0000313" key="7">
    <source>
        <dbReference type="EMBL" id="TPX77189.1"/>
    </source>
</evidence>
<name>A0A507FLB1_9FUNG</name>
<dbReference type="Pfam" id="PF02156">
    <property type="entry name" value="Glyco_hydro_26"/>
    <property type="match status" value="1"/>
</dbReference>
<dbReference type="SUPFAM" id="SSF51445">
    <property type="entry name" value="(Trans)glycosidases"/>
    <property type="match status" value="1"/>
</dbReference>
<feature type="chain" id="PRO_5021191119" evidence="5">
    <location>
        <begin position="16"/>
        <end position="384"/>
    </location>
</feature>
<evidence type="ECO:0000313" key="8">
    <source>
        <dbReference type="Proteomes" id="UP000320333"/>
    </source>
</evidence>
<accession>A0A507FLB1</accession>
<dbReference type="Gene3D" id="3.20.20.80">
    <property type="entry name" value="Glycosidases"/>
    <property type="match status" value="1"/>
</dbReference>
<evidence type="ECO:0000259" key="6">
    <source>
        <dbReference type="PROSITE" id="PS51764"/>
    </source>
</evidence>
<dbReference type="PANTHER" id="PTHR40079:SF4">
    <property type="entry name" value="GH26 DOMAIN-CONTAINING PROTEIN-RELATED"/>
    <property type="match status" value="1"/>
</dbReference>
<dbReference type="InterPro" id="IPR017853">
    <property type="entry name" value="GH"/>
</dbReference>
<dbReference type="GO" id="GO:0006080">
    <property type="term" value="P:substituted mannan metabolic process"/>
    <property type="evidence" value="ECO:0007669"/>
    <property type="project" value="InterPro"/>
</dbReference>
<evidence type="ECO:0000256" key="3">
    <source>
        <dbReference type="ARBA" id="ARBA00023295"/>
    </source>
</evidence>
<proteinExistence type="inferred from homology"/>
<keyword evidence="5" id="KW-0732">Signal</keyword>
<feature type="active site" description="Proton donor" evidence="4">
    <location>
        <position position="243"/>
    </location>
</feature>
<evidence type="ECO:0000256" key="4">
    <source>
        <dbReference type="PROSITE-ProRule" id="PRU01100"/>
    </source>
</evidence>
<evidence type="ECO:0000256" key="1">
    <source>
        <dbReference type="ARBA" id="ARBA00007754"/>
    </source>
</evidence>
<dbReference type="EMBL" id="QEAP01000026">
    <property type="protein sequence ID" value="TPX77189.1"/>
    <property type="molecule type" value="Genomic_DNA"/>
</dbReference>
<dbReference type="InterPro" id="IPR022790">
    <property type="entry name" value="GH26_dom"/>
</dbReference>
<dbReference type="AlphaFoldDB" id="A0A507FLB1"/>
<keyword evidence="3 4" id="KW-0326">Glycosidase</keyword>
<feature type="domain" description="GH26" evidence="6">
    <location>
        <begin position="94"/>
        <end position="384"/>
    </location>
</feature>